<dbReference type="PRINTS" id="PR01490">
    <property type="entry name" value="RTXTOXIND"/>
</dbReference>
<evidence type="ECO:0000313" key="4">
    <source>
        <dbReference type="Proteomes" id="UP001566331"/>
    </source>
</evidence>
<feature type="coiled-coil region" evidence="1">
    <location>
        <begin position="195"/>
        <end position="229"/>
    </location>
</feature>
<evidence type="ECO:0000256" key="2">
    <source>
        <dbReference type="SAM" id="Phobius"/>
    </source>
</evidence>
<proteinExistence type="predicted"/>
<accession>A0ABV4HT42</accession>
<evidence type="ECO:0000313" key="3">
    <source>
        <dbReference type="EMBL" id="MEZ0475905.1"/>
    </source>
</evidence>
<gene>
    <name evidence="3" type="ORF">AB6713_14985</name>
</gene>
<protein>
    <submittedName>
        <fullName evidence="3">HlyD family secretion protein</fullName>
    </submittedName>
</protein>
<feature type="transmembrane region" description="Helical" evidence="2">
    <location>
        <begin position="29"/>
        <end position="53"/>
    </location>
</feature>
<organism evidence="3 4">
    <name type="scientific">Luteimonas salinilitoris</name>
    <dbReference type="NCBI Taxonomy" id="3237697"/>
    <lineage>
        <taxon>Bacteria</taxon>
        <taxon>Pseudomonadati</taxon>
        <taxon>Pseudomonadota</taxon>
        <taxon>Gammaproteobacteria</taxon>
        <taxon>Lysobacterales</taxon>
        <taxon>Lysobacteraceae</taxon>
        <taxon>Luteimonas</taxon>
    </lineage>
</organism>
<dbReference type="SUPFAM" id="SSF51230">
    <property type="entry name" value="Single hybrid motif"/>
    <property type="match status" value="1"/>
</dbReference>
<sequence>MVEGLFRDEVLEARRQDWLGSVHLSTSRLGWPMTVVAALAMLALLLILAFGSYTRKERVQGRLVPEGGLQTVAAPAAGVLVRRFVAEGDAVTRGQPLLEISPDIHTPQSDGPVGEQLAAGLDRRHLRLQRDLAEMENAVPRQRDALTRRIESLRHQLASADAEFELRRRQAEGARRMLERLQPLTEQQIVSEVQLQQYEEQALGTEAQRELARRTRLEVERDLAQARQELDELPLRNRERRSAVEHSLAEIEQSLVRNQAQRSVLVLAPGPGTVSGLAADAGQAIAERQRLLSIVPRQARLLAELWVPSRAVGPLSPGDRVALRYDAFPYQTHGQRYGRIVEIAGSTFAPDEVRTRTGIDLDGPVYRVLAALDRQDVTTGDRALPLRVGMRLDADLLLERRRLYRLVLAPLGDGDTEAAPSGRP</sequence>
<keyword evidence="2" id="KW-1133">Transmembrane helix</keyword>
<dbReference type="PANTHER" id="PTHR30386">
    <property type="entry name" value="MEMBRANE FUSION SUBUNIT OF EMRAB-TOLC MULTIDRUG EFFLUX PUMP"/>
    <property type="match status" value="1"/>
</dbReference>
<dbReference type="Gene3D" id="2.40.50.100">
    <property type="match status" value="1"/>
</dbReference>
<dbReference type="EMBL" id="JBFWIC010000023">
    <property type="protein sequence ID" value="MEZ0475905.1"/>
    <property type="molecule type" value="Genomic_DNA"/>
</dbReference>
<name>A0ABV4HT42_9GAMM</name>
<keyword evidence="1" id="KW-0175">Coiled coil</keyword>
<keyword evidence="2" id="KW-0472">Membrane</keyword>
<dbReference type="PANTHER" id="PTHR30386:SF28">
    <property type="entry name" value="EXPORTED PROTEIN"/>
    <property type="match status" value="1"/>
</dbReference>
<dbReference type="InterPro" id="IPR050739">
    <property type="entry name" value="MFP"/>
</dbReference>
<keyword evidence="2" id="KW-0812">Transmembrane</keyword>
<feature type="coiled-coil region" evidence="1">
    <location>
        <begin position="118"/>
        <end position="163"/>
    </location>
</feature>
<keyword evidence="4" id="KW-1185">Reference proteome</keyword>
<dbReference type="RefSeq" id="WP_370564729.1">
    <property type="nucleotide sequence ID" value="NZ_JBFWIB010000010.1"/>
</dbReference>
<evidence type="ECO:0000256" key="1">
    <source>
        <dbReference type="SAM" id="Coils"/>
    </source>
</evidence>
<dbReference type="Proteomes" id="UP001566331">
    <property type="component" value="Unassembled WGS sequence"/>
</dbReference>
<dbReference type="InterPro" id="IPR011053">
    <property type="entry name" value="Single_hybrid_motif"/>
</dbReference>
<comment type="caution">
    <text evidence="3">The sequence shown here is derived from an EMBL/GenBank/DDBJ whole genome shotgun (WGS) entry which is preliminary data.</text>
</comment>
<reference evidence="3 4" key="1">
    <citation type="submission" date="2024-07" db="EMBL/GenBank/DDBJ databases">
        <title>Luteimonas salilacus sp. nov., isolated from the shore soil of Salt Lake in Tibet of China.</title>
        <authorList>
            <person name="Zhang X."/>
            <person name="Li A."/>
        </authorList>
    </citation>
    <scope>NUCLEOTIDE SEQUENCE [LARGE SCALE GENOMIC DNA]</scope>
    <source>
        <strain evidence="3 4">B3-2-R+30</strain>
    </source>
</reference>